<evidence type="ECO:0000313" key="2">
    <source>
        <dbReference type="Proteomes" id="UP000018418"/>
    </source>
</evidence>
<dbReference type="Proteomes" id="UP000018418">
    <property type="component" value="Unassembled WGS sequence"/>
</dbReference>
<accession>V2ULP4</accession>
<proteinExistence type="predicted"/>
<organism evidence="1 2">
    <name type="scientific">Acinetobacter brisouii CIP 110357</name>
    <dbReference type="NCBI Taxonomy" id="1341683"/>
    <lineage>
        <taxon>Bacteria</taxon>
        <taxon>Pseudomonadati</taxon>
        <taxon>Pseudomonadota</taxon>
        <taxon>Gammaproteobacteria</taxon>
        <taxon>Moraxellales</taxon>
        <taxon>Moraxellaceae</taxon>
        <taxon>Acinetobacter</taxon>
    </lineage>
</organism>
<sequence length="74" mass="8610">MKTENFVLIGQALFGESWQSQVADFLNIDTQEIQDWIRSGHIPHWVNGDLIKLTDMRLEQMQHVAHLLEHKSIA</sequence>
<evidence type="ECO:0000313" key="1">
    <source>
        <dbReference type="EMBL" id="ESK50887.1"/>
    </source>
</evidence>
<protein>
    <recommendedName>
        <fullName evidence="3">DNA-binding protein</fullName>
    </recommendedName>
</protein>
<comment type="caution">
    <text evidence="1">The sequence shown here is derived from an EMBL/GenBank/DDBJ whole genome shotgun (WGS) entry which is preliminary data.</text>
</comment>
<name>V2ULP4_9GAMM</name>
<dbReference type="AlphaFoldDB" id="V2ULP4"/>
<dbReference type="PATRIC" id="fig|1341683.3.peg.1372"/>
<dbReference type="RefSeq" id="WP_004904894.1">
    <property type="nucleotide sequence ID" value="NZ_BBTI01000007.1"/>
</dbReference>
<dbReference type="HOGENOM" id="CLU_2679219_0_0_6"/>
<evidence type="ECO:0008006" key="3">
    <source>
        <dbReference type="Google" id="ProtNLM"/>
    </source>
</evidence>
<keyword evidence="2" id="KW-1185">Reference proteome</keyword>
<dbReference type="EMBL" id="AYEU01000006">
    <property type="protein sequence ID" value="ESK50887.1"/>
    <property type="molecule type" value="Genomic_DNA"/>
</dbReference>
<gene>
    <name evidence="1" type="ORF">P255_01386</name>
</gene>
<dbReference type="OrthoDB" id="6698000at2"/>
<reference evidence="1 2" key="1">
    <citation type="submission" date="2013-10" db="EMBL/GenBank/DDBJ databases">
        <title>The Genome Sequence of Acinetobacter brisouii CIP 110357.</title>
        <authorList>
            <consortium name="The Broad Institute Genomics Platform"/>
            <consortium name="The Broad Institute Genome Sequencing Center for Infectious Disease"/>
            <person name="Cerqueira G."/>
            <person name="Feldgarden M."/>
            <person name="Courvalin P."/>
            <person name="Grillot-Courvalin C."/>
            <person name="Clermont D."/>
            <person name="Rocha E."/>
            <person name="Yoon E.-J."/>
            <person name="Nemec A."/>
            <person name="Young S.K."/>
            <person name="Zeng Q."/>
            <person name="Gargeya S."/>
            <person name="Fitzgerald M."/>
            <person name="Abouelleil A."/>
            <person name="Alvarado L."/>
            <person name="Berlin A.M."/>
            <person name="Chapman S.B."/>
            <person name="Gainer-Dewar J."/>
            <person name="Goldberg J."/>
            <person name="Gnerre S."/>
            <person name="Griggs A."/>
            <person name="Gujja S."/>
            <person name="Hansen M."/>
            <person name="Howarth C."/>
            <person name="Imamovic A."/>
            <person name="Ireland A."/>
            <person name="Larimer J."/>
            <person name="McCowan C."/>
            <person name="Murphy C."/>
            <person name="Pearson M."/>
            <person name="Poon T.W."/>
            <person name="Priest M."/>
            <person name="Roberts A."/>
            <person name="Saif S."/>
            <person name="Shea T."/>
            <person name="Sykes S."/>
            <person name="Wortman J."/>
            <person name="Nusbaum C."/>
            <person name="Birren B."/>
        </authorList>
    </citation>
    <scope>NUCLEOTIDE SEQUENCE [LARGE SCALE GENOMIC DNA]</scope>
    <source>
        <strain evidence="1 2">CIP 110357</strain>
    </source>
</reference>